<comment type="similarity">
    <text evidence="1">Belongs to the proteasome inhibitor PI31 family.</text>
</comment>
<sequence length="175" mass="20708">MKWNEFIKYIASVYDVNRIDEENYIISHGTRSIRMSYERMINLKDFTEFFNQMKPNSFAVYKPPKHVGSDDYNNEISMPKKYDDIFASNNKSEKVTRNKDLFQVDKILKIDDPDKYYDRGMLFAPDDPIFQKEYKESSEDSEPDVPFGAKYDPTSPFDKRGSNIKKPNPDHFKKP</sequence>
<evidence type="ECO:0000256" key="1">
    <source>
        <dbReference type="ARBA" id="ARBA00006405"/>
    </source>
</evidence>
<reference evidence="4 5" key="1">
    <citation type="submission" date="2019-01" db="EMBL/GenBank/DDBJ databases">
        <title>Genomes sequencing and comparative genomics of infectious freshwater microsporidia, Cucumispora dikerogammari and Thelohania contejeani.</title>
        <authorList>
            <person name="Cormier A."/>
            <person name="Giraud I."/>
            <person name="Wattier R."/>
            <person name="Teixeira M."/>
            <person name="Grandjean F."/>
            <person name="Rigaud T."/>
            <person name="Cordaux R."/>
        </authorList>
    </citation>
    <scope>NUCLEOTIDE SEQUENCE [LARGE SCALE GENOMIC DNA]</scope>
    <source>
        <strain evidence="4">T1</strain>
        <tissue evidence="4">Spores</tissue>
    </source>
</reference>
<proteinExistence type="inferred from homology"/>
<dbReference type="EMBL" id="SBIQ01000078">
    <property type="protein sequence ID" value="KAF7683525.1"/>
    <property type="molecule type" value="Genomic_DNA"/>
</dbReference>
<evidence type="ECO:0000259" key="3">
    <source>
        <dbReference type="Pfam" id="PF08577"/>
    </source>
</evidence>
<evidence type="ECO:0000313" key="5">
    <source>
        <dbReference type="Proteomes" id="UP001516464"/>
    </source>
</evidence>
<keyword evidence="5" id="KW-1185">Reference proteome</keyword>
<evidence type="ECO:0000256" key="2">
    <source>
        <dbReference type="SAM" id="MobiDB-lite"/>
    </source>
</evidence>
<comment type="caution">
    <text evidence="4">The sequence shown here is derived from an EMBL/GenBank/DDBJ whole genome shotgun (WGS) entry which is preliminary data.</text>
</comment>
<protein>
    <recommendedName>
        <fullName evidence="3">PI31 proteasome regulator C-terminal domain-containing protein</fullName>
    </recommendedName>
</protein>
<feature type="region of interest" description="Disordered" evidence="2">
    <location>
        <begin position="132"/>
        <end position="175"/>
    </location>
</feature>
<evidence type="ECO:0000313" key="4">
    <source>
        <dbReference type="EMBL" id="KAF7683525.1"/>
    </source>
</evidence>
<feature type="compositionally biased region" description="Basic and acidic residues" evidence="2">
    <location>
        <begin position="157"/>
        <end position="175"/>
    </location>
</feature>
<dbReference type="Proteomes" id="UP001516464">
    <property type="component" value="Unassembled WGS sequence"/>
</dbReference>
<gene>
    <name evidence="4" type="ORF">TCON_1271</name>
</gene>
<feature type="domain" description="PI31 proteasome regulator C-terminal" evidence="3">
    <location>
        <begin position="116"/>
        <end position="156"/>
    </location>
</feature>
<organism evidence="4 5">
    <name type="scientific">Astathelohania contejeani</name>
    <dbReference type="NCBI Taxonomy" id="164912"/>
    <lineage>
        <taxon>Eukaryota</taxon>
        <taxon>Fungi</taxon>
        <taxon>Fungi incertae sedis</taxon>
        <taxon>Microsporidia</taxon>
        <taxon>Astathelohaniidae</taxon>
        <taxon>Astathelohania</taxon>
    </lineage>
</organism>
<dbReference type="InterPro" id="IPR013886">
    <property type="entry name" value="PI31_Prot_C"/>
</dbReference>
<dbReference type="Pfam" id="PF08577">
    <property type="entry name" value="PI31_Prot_C"/>
    <property type="match status" value="1"/>
</dbReference>
<accession>A0ABQ7HZH2</accession>
<name>A0ABQ7HZH2_9MICR</name>